<sequence>MSLICVITCRFVLFWQFAFTFPELVKNLILLDSFGVFPVNLDSMQTHIQQAVTFYSRIDGVNTHKVYSPEGALQR</sequence>
<protein>
    <submittedName>
        <fullName evidence="2">Uncharacterized protein</fullName>
    </submittedName>
</protein>
<name>A0A8T2IZA0_9PIPI</name>
<organism evidence="2 3">
    <name type="scientific">Hymenochirus boettgeri</name>
    <name type="common">Congo dwarf clawed frog</name>
    <dbReference type="NCBI Taxonomy" id="247094"/>
    <lineage>
        <taxon>Eukaryota</taxon>
        <taxon>Metazoa</taxon>
        <taxon>Chordata</taxon>
        <taxon>Craniata</taxon>
        <taxon>Vertebrata</taxon>
        <taxon>Euteleostomi</taxon>
        <taxon>Amphibia</taxon>
        <taxon>Batrachia</taxon>
        <taxon>Anura</taxon>
        <taxon>Pipoidea</taxon>
        <taxon>Pipidae</taxon>
        <taxon>Pipinae</taxon>
        <taxon>Hymenochirus</taxon>
    </lineage>
</organism>
<feature type="chain" id="PRO_5035855656" evidence="1">
    <location>
        <begin position="21"/>
        <end position="75"/>
    </location>
</feature>
<feature type="signal peptide" evidence="1">
    <location>
        <begin position="1"/>
        <end position="20"/>
    </location>
</feature>
<keyword evidence="3" id="KW-1185">Reference proteome</keyword>
<gene>
    <name evidence="2" type="ORF">GDO86_007512</name>
</gene>
<reference evidence="2" key="1">
    <citation type="thesis" date="2020" institute="ProQuest LLC" country="789 East Eisenhower Parkway, Ann Arbor, MI, USA">
        <title>Comparative Genomics and Chromosome Evolution.</title>
        <authorList>
            <person name="Mudd A.B."/>
        </authorList>
    </citation>
    <scope>NUCLEOTIDE SEQUENCE</scope>
    <source>
        <strain evidence="2">Female2</strain>
        <tissue evidence="2">Blood</tissue>
    </source>
</reference>
<evidence type="ECO:0000256" key="1">
    <source>
        <dbReference type="SAM" id="SignalP"/>
    </source>
</evidence>
<evidence type="ECO:0000313" key="2">
    <source>
        <dbReference type="EMBL" id="KAG8436444.1"/>
    </source>
</evidence>
<proteinExistence type="predicted"/>
<dbReference type="EMBL" id="JAACNH010000007">
    <property type="protein sequence ID" value="KAG8436444.1"/>
    <property type="molecule type" value="Genomic_DNA"/>
</dbReference>
<dbReference type="AlphaFoldDB" id="A0A8T2IZA0"/>
<keyword evidence="1" id="KW-0732">Signal</keyword>
<dbReference type="Proteomes" id="UP000812440">
    <property type="component" value="Chromosome 4"/>
</dbReference>
<evidence type="ECO:0000313" key="3">
    <source>
        <dbReference type="Proteomes" id="UP000812440"/>
    </source>
</evidence>
<comment type="caution">
    <text evidence="2">The sequence shown here is derived from an EMBL/GenBank/DDBJ whole genome shotgun (WGS) entry which is preliminary data.</text>
</comment>
<accession>A0A8T2IZA0</accession>